<dbReference type="Pfam" id="PF11512">
    <property type="entry name" value="Atu4866"/>
    <property type="match status" value="1"/>
</dbReference>
<dbReference type="EMBL" id="CP017147">
    <property type="protein sequence ID" value="AOO79877.1"/>
    <property type="molecule type" value="Genomic_DNA"/>
</dbReference>
<dbReference type="KEGG" id="bvv:BHK69_04715"/>
<reference evidence="1 2" key="1">
    <citation type="journal article" date="2015" name="Antonie Van Leeuwenhoek">
        <title>Bosea vaviloviae sp. nov., a new species of slow-growing rhizobia isolated from nodules of the relict species Vavilovia formosa (Stev.) Fed.</title>
        <authorList>
            <person name="Safronova V.I."/>
            <person name="Kuznetsova I.G."/>
            <person name="Sazanova A.L."/>
            <person name="Kimeklis A.K."/>
            <person name="Belimov A.A."/>
            <person name="Andronov E.E."/>
            <person name="Pinaev A.G."/>
            <person name="Chizhevskaya E.P."/>
            <person name="Pukhaev A.R."/>
            <person name="Popov K.P."/>
            <person name="Willems A."/>
            <person name="Tikhonovich I.A."/>
        </authorList>
    </citation>
    <scope>NUCLEOTIDE SEQUENCE [LARGE SCALE GENOMIC DNA]</scope>
    <source>
        <strain evidence="1 2">Vaf18</strain>
    </source>
</reference>
<dbReference type="RefSeq" id="WP_069689099.1">
    <property type="nucleotide sequence ID" value="NZ_CP017147.1"/>
</dbReference>
<dbReference type="InterPro" id="IPR020955">
    <property type="entry name" value="Uncharacterised_Atu4866"/>
</dbReference>
<dbReference type="AlphaFoldDB" id="A0A1D7TXP5"/>
<organism evidence="1 2">
    <name type="scientific">Bosea vaviloviae</name>
    <dbReference type="NCBI Taxonomy" id="1526658"/>
    <lineage>
        <taxon>Bacteria</taxon>
        <taxon>Pseudomonadati</taxon>
        <taxon>Pseudomonadota</taxon>
        <taxon>Alphaproteobacteria</taxon>
        <taxon>Hyphomicrobiales</taxon>
        <taxon>Boseaceae</taxon>
        <taxon>Bosea</taxon>
    </lineage>
</organism>
<evidence type="ECO:0000313" key="1">
    <source>
        <dbReference type="EMBL" id="AOO79877.1"/>
    </source>
</evidence>
<accession>A0A1D7TXP5</accession>
<dbReference type="InterPro" id="IPR038646">
    <property type="entry name" value="Atu4866-like_sf"/>
</dbReference>
<keyword evidence="2" id="KW-1185">Reference proteome</keyword>
<sequence length="121" mass="13311">MQFNRVLTAFSALTGSIRANNATHPLEIDLEALMQPNAAERAMMGVWVADDGATRLSLLPNGRYGKTLRAGRDIYRGRYEVDGSRLYFEGDTGRTAIGETRRGILTLGDHRFIRPGARSAA</sequence>
<dbReference type="STRING" id="1526658.BHK69_04715"/>
<proteinExistence type="predicted"/>
<protein>
    <recommendedName>
        <fullName evidence="3">Protein Atu4866</fullName>
    </recommendedName>
</protein>
<name>A0A1D7TXP5_9HYPH</name>
<dbReference type="Proteomes" id="UP000094969">
    <property type="component" value="Chromosome"/>
</dbReference>
<evidence type="ECO:0008006" key="3">
    <source>
        <dbReference type="Google" id="ProtNLM"/>
    </source>
</evidence>
<evidence type="ECO:0000313" key="2">
    <source>
        <dbReference type="Proteomes" id="UP000094969"/>
    </source>
</evidence>
<dbReference type="Gene3D" id="2.40.128.290">
    <property type="entry name" value="Uncharacterised protein Atu4866, PF11512"/>
    <property type="match status" value="1"/>
</dbReference>
<gene>
    <name evidence="1" type="ORF">BHK69_04715</name>
</gene>